<dbReference type="AlphaFoldDB" id="A0A8X7VGS2"/>
<reference evidence="1 2" key="1">
    <citation type="submission" date="2020-02" db="EMBL/GenBank/DDBJ databases">
        <authorList>
            <person name="Ma Q."/>
            <person name="Huang Y."/>
            <person name="Song X."/>
            <person name="Pei D."/>
        </authorList>
    </citation>
    <scope>NUCLEOTIDE SEQUENCE [LARGE SCALE GENOMIC DNA]</scope>
    <source>
        <strain evidence="1">Sxm20200214</strain>
        <tissue evidence="1">Leaf</tissue>
    </source>
</reference>
<evidence type="ECO:0000313" key="2">
    <source>
        <dbReference type="Proteomes" id="UP000886595"/>
    </source>
</evidence>
<name>A0A8X7VGS2_BRACI</name>
<organism evidence="1 2">
    <name type="scientific">Brassica carinata</name>
    <name type="common">Ethiopian mustard</name>
    <name type="synonym">Abyssinian cabbage</name>
    <dbReference type="NCBI Taxonomy" id="52824"/>
    <lineage>
        <taxon>Eukaryota</taxon>
        <taxon>Viridiplantae</taxon>
        <taxon>Streptophyta</taxon>
        <taxon>Embryophyta</taxon>
        <taxon>Tracheophyta</taxon>
        <taxon>Spermatophyta</taxon>
        <taxon>Magnoliopsida</taxon>
        <taxon>eudicotyledons</taxon>
        <taxon>Gunneridae</taxon>
        <taxon>Pentapetalae</taxon>
        <taxon>rosids</taxon>
        <taxon>malvids</taxon>
        <taxon>Brassicales</taxon>
        <taxon>Brassicaceae</taxon>
        <taxon>Brassiceae</taxon>
        <taxon>Brassica</taxon>
    </lineage>
</organism>
<sequence>MEEIKEENMLNLCKGKDLDEYLKSVQGKVKEMFRELESKDVQSSLTGIIAEINCVKQKFQDSFKKAYKLKMRSKSVVHGHMKK</sequence>
<dbReference type="EMBL" id="JAAMPC010000005">
    <property type="protein sequence ID" value="KAG2311313.1"/>
    <property type="molecule type" value="Genomic_DNA"/>
</dbReference>
<protein>
    <submittedName>
        <fullName evidence="1">Uncharacterized protein</fullName>
    </submittedName>
</protein>
<keyword evidence="2" id="KW-1185">Reference proteome</keyword>
<accession>A0A8X7VGS2</accession>
<dbReference type="Proteomes" id="UP000886595">
    <property type="component" value="Unassembled WGS sequence"/>
</dbReference>
<evidence type="ECO:0000313" key="1">
    <source>
        <dbReference type="EMBL" id="KAG2311313.1"/>
    </source>
</evidence>
<comment type="caution">
    <text evidence="1">The sequence shown here is derived from an EMBL/GenBank/DDBJ whole genome shotgun (WGS) entry which is preliminary data.</text>
</comment>
<proteinExistence type="predicted"/>
<gene>
    <name evidence="1" type="ORF">Bca52824_022870</name>
</gene>